<organism evidence="1 2">
    <name type="scientific">Lithospermum erythrorhizon</name>
    <name type="common">Purple gromwell</name>
    <name type="synonym">Lithospermum officinale var. erythrorhizon</name>
    <dbReference type="NCBI Taxonomy" id="34254"/>
    <lineage>
        <taxon>Eukaryota</taxon>
        <taxon>Viridiplantae</taxon>
        <taxon>Streptophyta</taxon>
        <taxon>Embryophyta</taxon>
        <taxon>Tracheophyta</taxon>
        <taxon>Spermatophyta</taxon>
        <taxon>Magnoliopsida</taxon>
        <taxon>eudicotyledons</taxon>
        <taxon>Gunneridae</taxon>
        <taxon>Pentapetalae</taxon>
        <taxon>asterids</taxon>
        <taxon>lamiids</taxon>
        <taxon>Boraginales</taxon>
        <taxon>Boraginaceae</taxon>
        <taxon>Boraginoideae</taxon>
        <taxon>Lithospermeae</taxon>
        <taxon>Lithospermum</taxon>
    </lineage>
</organism>
<protein>
    <submittedName>
        <fullName evidence="1">Uncharacterized protein</fullName>
    </submittedName>
</protein>
<name>A0AAV3PX38_LITER</name>
<sequence>MAETRRRSLDPKKRSPLDWIRVQDMGYSRVDLPWGSDFSRLQADPKNKKKVNERKIEYLTPLNTSTWNMFMQIEDKRILP</sequence>
<evidence type="ECO:0000313" key="1">
    <source>
        <dbReference type="EMBL" id="GAA0156084.1"/>
    </source>
</evidence>
<keyword evidence="2" id="KW-1185">Reference proteome</keyword>
<proteinExistence type="predicted"/>
<comment type="caution">
    <text evidence="1">The sequence shown here is derived from an EMBL/GenBank/DDBJ whole genome shotgun (WGS) entry which is preliminary data.</text>
</comment>
<reference evidence="1 2" key="1">
    <citation type="submission" date="2024-01" db="EMBL/GenBank/DDBJ databases">
        <title>The complete chloroplast genome sequence of Lithospermum erythrorhizon: insights into the phylogenetic relationship among Boraginaceae species and the maternal lineages of purple gromwells.</title>
        <authorList>
            <person name="Okada T."/>
            <person name="Watanabe K."/>
        </authorList>
    </citation>
    <scope>NUCLEOTIDE SEQUENCE [LARGE SCALE GENOMIC DNA]</scope>
</reference>
<accession>A0AAV3PX38</accession>
<dbReference type="EMBL" id="BAABME010002781">
    <property type="protein sequence ID" value="GAA0156084.1"/>
    <property type="molecule type" value="Genomic_DNA"/>
</dbReference>
<gene>
    <name evidence="1" type="ORF">LIER_13658</name>
</gene>
<dbReference type="AlphaFoldDB" id="A0AAV3PX38"/>
<dbReference type="Proteomes" id="UP001454036">
    <property type="component" value="Unassembled WGS sequence"/>
</dbReference>
<evidence type="ECO:0000313" key="2">
    <source>
        <dbReference type="Proteomes" id="UP001454036"/>
    </source>
</evidence>